<dbReference type="EMBL" id="QSON01000015">
    <property type="protein sequence ID" value="RGI98736.1"/>
    <property type="molecule type" value="Genomic_DNA"/>
</dbReference>
<dbReference type="Proteomes" id="UP000261023">
    <property type="component" value="Unassembled WGS sequence"/>
</dbReference>
<dbReference type="EMBL" id="QSSQ01000043">
    <property type="protein sequence ID" value="RGL95919.1"/>
    <property type="molecule type" value="Genomic_DNA"/>
</dbReference>
<protein>
    <submittedName>
        <fullName evidence="2">SirA family protein</fullName>
    </submittedName>
    <submittedName>
        <fullName evidence="3">Sulfurtransferase TusA family protein</fullName>
    </submittedName>
</protein>
<dbReference type="Proteomes" id="UP000261257">
    <property type="component" value="Unassembled WGS sequence"/>
</dbReference>
<dbReference type="InterPro" id="IPR036868">
    <property type="entry name" value="TusA-like_sf"/>
</dbReference>
<dbReference type="Proteomes" id="UP000263014">
    <property type="component" value="Unassembled WGS sequence"/>
</dbReference>
<dbReference type="GO" id="GO:0016740">
    <property type="term" value="F:transferase activity"/>
    <property type="evidence" value="ECO:0007669"/>
    <property type="project" value="UniProtKB-KW"/>
</dbReference>
<feature type="domain" description="UPF0033" evidence="1">
    <location>
        <begin position="4"/>
        <end position="28"/>
    </location>
</feature>
<dbReference type="EMBL" id="CYZE01000015">
    <property type="protein sequence ID" value="CUO97003.1"/>
    <property type="molecule type" value="Genomic_DNA"/>
</dbReference>
<sequence>MHEIDCLGDMCPIPIMKLKQCREIKEHGGQIKLVTDHSCVVESIGSYCRKMHLKMETVEPMNGIWELYITV</sequence>
<dbReference type="Gene3D" id="3.30.110.40">
    <property type="entry name" value="TusA-like domain"/>
    <property type="match status" value="1"/>
</dbReference>
<organism evidence="2 6">
    <name type="scientific">Hungatella hathewayi</name>
    <dbReference type="NCBI Taxonomy" id="154046"/>
    <lineage>
        <taxon>Bacteria</taxon>
        <taxon>Bacillati</taxon>
        <taxon>Bacillota</taxon>
        <taxon>Clostridia</taxon>
        <taxon>Lachnospirales</taxon>
        <taxon>Lachnospiraceae</taxon>
        <taxon>Hungatella</taxon>
    </lineage>
</organism>
<dbReference type="InterPro" id="IPR001455">
    <property type="entry name" value="TusA-like"/>
</dbReference>
<evidence type="ECO:0000313" key="8">
    <source>
        <dbReference type="Proteomes" id="UP000261257"/>
    </source>
</evidence>
<reference evidence="7 8" key="2">
    <citation type="submission" date="2018-08" db="EMBL/GenBank/DDBJ databases">
        <title>A genome reference for cultivated species of the human gut microbiota.</title>
        <authorList>
            <person name="Zou Y."/>
            <person name="Xue W."/>
            <person name="Luo G."/>
        </authorList>
    </citation>
    <scope>NUCLEOTIDE SEQUENCE [LARGE SCALE GENOMIC DNA]</scope>
    <source>
        <strain evidence="3 7">AF19-13AC</strain>
        <strain evidence="5 8">TF05-11AC</strain>
        <strain evidence="4 9">TM09-12</strain>
    </source>
</reference>
<dbReference type="PROSITE" id="PS01148">
    <property type="entry name" value="UPF0033"/>
    <property type="match status" value="1"/>
</dbReference>
<proteinExistence type="predicted"/>
<dbReference type="SUPFAM" id="SSF64307">
    <property type="entry name" value="SirA-like"/>
    <property type="match status" value="1"/>
</dbReference>
<evidence type="ECO:0000313" key="9">
    <source>
        <dbReference type="Proteomes" id="UP000263014"/>
    </source>
</evidence>
<name>A0A174JBH8_9FIRM</name>
<dbReference type="Pfam" id="PF01206">
    <property type="entry name" value="TusA"/>
    <property type="match status" value="1"/>
</dbReference>
<reference evidence="2 6" key="1">
    <citation type="submission" date="2015-09" db="EMBL/GenBank/DDBJ databases">
        <authorList>
            <consortium name="Pathogen Informatics"/>
        </authorList>
    </citation>
    <scope>NUCLEOTIDE SEQUENCE [LARGE SCALE GENOMIC DNA]</scope>
    <source>
        <strain evidence="2 6">2789STDY5608850</strain>
    </source>
</reference>
<dbReference type="Proteomes" id="UP000095651">
    <property type="component" value="Unassembled WGS sequence"/>
</dbReference>
<evidence type="ECO:0000313" key="3">
    <source>
        <dbReference type="EMBL" id="RGD71665.1"/>
    </source>
</evidence>
<gene>
    <name evidence="3" type="ORF">DWX31_05130</name>
    <name evidence="5" type="ORF">DXC39_27265</name>
    <name evidence="4" type="ORF">DXD79_24665</name>
    <name evidence="2" type="ORF">ERS852407_04565</name>
</gene>
<dbReference type="CDD" id="cd00291">
    <property type="entry name" value="SirA_YedF_YeeD"/>
    <property type="match status" value="1"/>
</dbReference>
<evidence type="ECO:0000259" key="1">
    <source>
        <dbReference type="PROSITE" id="PS01148"/>
    </source>
</evidence>
<dbReference type="EMBL" id="QTJW01000003">
    <property type="protein sequence ID" value="RGD71665.1"/>
    <property type="molecule type" value="Genomic_DNA"/>
</dbReference>
<evidence type="ECO:0000313" key="6">
    <source>
        <dbReference type="Proteomes" id="UP000095651"/>
    </source>
</evidence>
<evidence type="ECO:0000313" key="7">
    <source>
        <dbReference type="Proteomes" id="UP000261023"/>
    </source>
</evidence>
<keyword evidence="3" id="KW-0808">Transferase</keyword>
<dbReference type="AlphaFoldDB" id="A0A174JBH8"/>
<dbReference type="GeneID" id="86060683"/>
<evidence type="ECO:0000313" key="2">
    <source>
        <dbReference type="EMBL" id="CUO97003.1"/>
    </source>
</evidence>
<dbReference type="RefSeq" id="WP_002603117.1">
    <property type="nucleotide sequence ID" value="NZ_CABIXC010000015.1"/>
</dbReference>
<dbReference type="OrthoDB" id="9801500at2"/>
<evidence type="ECO:0000313" key="4">
    <source>
        <dbReference type="EMBL" id="RGI98736.1"/>
    </source>
</evidence>
<accession>A0A174JBH8</accession>
<evidence type="ECO:0000313" key="5">
    <source>
        <dbReference type="EMBL" id="RGL95919.1"/>
    </source>
</evidence>